<proteinExistence type="inferred from homology"/>
<reference evidence="5 6" key="1">
    <citation type="submission" date="2006-02" db="EMBL/GenBank/DDBJ databases">
        <authorList>
            <person name="Pinhassi J."/>
            <person name="Pedros-Alio C."/>
            <person name="Ferriera S."/>
            <person name="Johnson J."/>
            <person name="Kravitz S."/>
            <person name="Halpern A."/>
            <person name="Remington K."/>
            <person name="Beeson K."/>
            <person name="Tran B."/>
            <person name="Rogers Y.-H."/>
            <person name="Friedman R."/>
            <person name="Venter J.C."/>
        </authorList>
    </citation>
    <scope>NUCLEOTIDE SEQUENCE [LARGE SCALE GENOMIC DNA]</scope>
    <source>
        <strain evidence="5 6">MED92</strain>
    </source>
</reference>
<comment type="catalytic activity">
    <reaction evidence="3">
        <text>an acyl-CoA + acetate = a carboxylate + acetyl-CoA</text>
        <dbReference type="Rhea" id="RHEA:13381"/>
        <dbReference type="ChEBI" id="CHEBI:29067"/>
        <dbReference type="ChEBI" id="CHEBI:30089"/>
        <dbReference type="ChEBI" id="CHEBI:57288"/>
        <dbReference type="ChEBI" id="CHEBI:58342"/>
        <dbReference type="EC" id="2.8.3.8"/>
    </reaction>
</comment>
<comment type="similarity">
    <text evidence="1 3">Belongs to the 3-oxoacid CoA-transferase family.</text>
</comment>
<sequence>MIMSQNKEITAEQAATLIQSNDTLVTGGFIGIGFAEHLAKAIEQRFLDSNKPNNLSLFYAAGQGDAQTRGLNHFGHTGMVKRVIGGHWGLAPILGKMAIEGKIEGYNLPQGVICHMFRDIAAKRPGTLSRVGLHTFVDPRQDGGKINTRSEEDLVQLININGEESLLYKHPKLNVAILRGTTADRKGNISMEREALPLDALAIAQAVKNSGGTVLVQVSRITEQHTLTPDRIRIPGILVDHVIVAPEEDHPQTFAENYNPAYTGEIKTAADSPDNKPLDARKIIARRALMKLKKNAVVNLGIGMPETIAAVAAEEGKIDDFTLTVEPGGIGGQPASGLSFGAISNAEAVIDQPAQFDFYDGGGLDQAFLGLAETCPEGHVNVSKFGPKLAGAGGFINITQNTQDVYFLGTFTSGKQQLEVSDTGLRIIENGPLKKFKTAVQQITFNGSYAMRQQQRVTFITERAVFRLTPQGLKLTEIAPGVDLQKDILDQMEFTPLIDDNLTPMDERLFRKGPMRLDHPGSRPMQQMRNLMRKVLQNPELSEPQSRLVTTSVG</sequence>
<dbReference type="GO" id="GO:0008775">
    <property type="term" value="F:acetate CoA-transferase activity"/>
    <property type="evidence" value="ECO:0007669"/>
    <property type="project" value="UniProtKB-EC"/>
</dbReference>
<dbReference type="PANTHER" id="PTHR43293">
    <property type="entry name" value="ACETATE COA-TRANSFERASE YDIF"/>
    <property type="match status" value="1"/>
</dbReference>
<evidence type="ECO:0000256" key="2">
    <source>
        <dbReference type="ARBA" id="ARBA00022679"/>
    </source>
</evidence>
<evidence type="ECO:0000313" key="5">
    <source>
        <dbReference type="EMBL" id="EAR60092.1"/>
    </source>
</evidence>
<comment type="function">
    <text evidence="3">CoA transferase having broad substrate specificity for short-chain acyl-CoA thioesters with the activity decreasing when the length of the carboxylic acid chain exceeds four carbons.</text>
</comment>
<dbReference type="SUPFAM" id="SSF100950">
    <property type="entry name" value="NagB/RpiA/CoA transferase-like"/>
    <property type="match status" value="2"/>
</dbReference>
<dbReference type="InterPro" id="IPR014388">
    <property type="entry name" value="3-oxoacid_CoA-transferase"/>
</dbReference>
<evidence type="ECO:0000313" key="6">
    <source>
        <dbReference type="Proteomes" id="UP000002171"/>
    </source>
</evidence>
<dbReference type="SMART" id="SM00882">
    <property type="entry name" value="CoA_trans"/>
    <property type="match status" value="1"/>
</dbReference>
<comment type="caution">
    <text evidence="5">The sequence shown here is derived from an EMBL/GenBank/DDBJ whole genome shotgun (WGS) entry which is preliminary data.</text>
</comment>
<organism evidence="5 6">
    <name type="scientific">Neptuniibacter caesariensis</name>
    <dbReference type="NCBI Taxonomy" id="207954"/>
    <lineage>
        <taxon>Bacteria</taxon>
        <taxon>Pseudomonadati</taxon>
        <taxon>Pseudomonadota</taxon>
        <taxon>Gammaproteobacteria</taxon>
        <taxon>Oceanospirillales</taxon>
        <taxon>Oceanospirillaceae</taxon>
        <taxon>Neptuniibacter</taxon>
    </lineage>
</organism>
<evidence type="ECO:0000256" key="3">
    <source>
        <dbReference type="PIRNR" id="PIRNR000858"/>
    </source>
</evidence>
<dbReference type="EC" id="2.8.3.8" evidence="3"/>
<dbReference type="InterPro" id="IPR004165">
    <property type="entry name" value="CoA_trans_fam_I"/>
</dbReference>
<dbReference type="AlphaFoldDB" id="A0A7U8C236"/>
<dbReference type="GO" id="GO:0046952">
    <property type="term" value="P:ketone body catabolic process"/>
    <property type="evidence" value="ECO:0007669"/>
    <property type="project" value="InterPro"/>
</dbReference>
<gene>
    <name evidence="5" type="ORF">MED92_17172</name>
</gene>
<dbReference type="Pfam" id="PF01144">
    <property type="entry name" value="CoA_trans"/>
    <property type="match status" value="1"/>
</dbReference>
<feature type="active site" description="5-glutamyl coenzyme A thioester intermediate" evidence="4">
    <location>
        <position position="326"/>
    </location>
</feature>
<evidence type="ECO:0000256" key="4">
    <source>
        <dbReference type="PIRSR" id="PIRSR000858-1"/>
    </source>
</evidence>
<name>A0A7U8C236_NEPCE</name>
<dbReference type="InterPro" id="IPR037171">
    <property type="entry name" value="NagB/RpiA_transferase-like"/>
</dbReference>
<accession>A0A7U8C236</accession>
<dbReference type="Proteomes" id="UP000002171">
    <property type="component" value="Unassembled WGS sequence"/>
</dbReference>
<protein>
    <recommendedName>
        <fullName evidence="3">Acetate CoA-transferase YdiF</fullName>
        <ecNumber evidence="3">2.8.3.8</ecNumber>
    </recommendedName>
</protein>
<keyword evidence="6" id="KW-1185">Reference proteome</keyword>
<evidence type="ECO:0000256" key="1">
    <source>
        <dbReference type="ARBA" id="ARBA00007154"/>
    </source>
</evidence>
<keyword evidence="2 3" id="KW-0808">Transferase</keyword>
<dbReference type="PIRSF" id="PIRSF000858">
    <property type="entry name" value="SCOT-t"/>
    <property type="match status" value="1"/>
</dbReference>
<dbReference type="Gene3D" id="3.40.1080.10">
    <property type="entry name" value="Glutaconate Coenzyme A-transferase"/>
    <property type="match status" value="2"/>
</dbReference>
<dbReference type="EMBL" id="AAOW01000024">
    <property type="protein sequence ID" value="EAR60092.1"/>
    <property type="molecule type" value="Genomic_DNA"/>
</dbReference>
<dbReference type="PANTHER" id="PTHR43293:SF1">
    <property type="entry name" value="ACETATE COA-TRANSFERASE YDIF"/>
    <property type="match status" value="1"/>
</dbReference>